<organism evidence="1 2">
    <name type="scientific">Blastopirellula marina</name>
    <dbReference type="NCBI Taxonomy" id="124"/>
    <lineage>
        <taxon>Bacteria</taxon>
        <taxon>Pseudomonadati</taxon>
        <taxon>Planctomycetota</taxon>
        <taxon>Planctomycetia</taxon>
        <taxon>Pirellulales</taxon>
        <taxon>Pirellulaceae</taxon>
        <taxon>Blastopirellula</taxon>
    </lineage>
</organism>
<evidence type="ECO:0000313" key="2">
    <source>
        <dbReference type="Proteomes" id="UP000239388"/>
    </source>
</evidence>
<evidence type="ECO:0000313" key="1">
    <source>
        <dbReference type="EMBL" id="PQO28271.1"/>
    </source>
</evidence>
<dbReference type="EMBL" id="PUIB01000025">
    <property type="protein sequence ID" value="PQO28271.1"/>
    <property type="molecule type" value="Genomic_DNA"/>
</dbReference>
<gene>
    <name evidence="1" type="ORF">C5Y98_25580</name>
</gene>
<dbReference type="Proteomes" id="UP000239388">
    <property type="component" value="Unassembled WGS sequence"/>
</dbReference>
<protein>
    <submittedName>
        <fullName evidence="1">Uncharacterized protein</fullName>
    </submittedName>
</protein>
<dbReference type="AlphaFoldDB" id="A0A2S8F7Y3"/>
<comment type="caution">
    <text evidence="1">The sequence shown here is derived from an EMBL/GenBank/DDBJ whole genome shotgun (WGS) entry which is preliminary data.</text>
</comment>
<name>A0A2S8F7Y3_9BACT</name>
<accession>A0A2S8F7Y3</accession>
<reference evidence="1 2" key="1">
    <citation type="submission" date="2018-02" db="EMBL/GenBank/DDBJ databases">
        <title>Comparative genomes isolates from brazilian mangrove.</title>
        <authorList>
            <person name="Araujo J.E."/>
            <person name="Taketani R.G."/>
            <person name="Silva M.C.P."/>
            <person name="Loureco M.V."/>
            <person name="Andreote F.D."/>
        </authorList>
    </citation>
    <scope>NUCLEOTIDE SEQUENCE [LARGE SCALE GENOMIC DNA]</scope>
    <source>
        <strain evidence="1 2">NAP PRIS-MGV</strain>
    </source>
</reference>
<sequence length="63" mass="7081">MLGRAAMLIHAIDYQSFHSGNNIQIQISSDRGSRAKNKLLVPADHCHCLSLSVEFNDLKIRVF</sequence>
<proteinExistence type="predicted"/>